<evidence type="ECO:0000313" key="12">
    <source>
        <dbReference type="EMBL" id="MBP2183277.1"/>
    </source>
</evidence>
<keyword evidence="3" id="KW-1003">Cell membrane</keyword>
<feature type="domain" description="Major facilitator superfamily (MFS) profile" evidence="11">
    <location>
        <begin position="1"/>
        <end position="391"/>
    </location>
</feature>
<feature type="transmembrane region" description="Helical" evidence="9">
    <location>
        <begin position="301"/>
        <end position="323"/>
    </location>
</feature>
<reference evidence="12 13" key="1">
    <citation type="submission" date="2021-03" db="EMBL/GenBank/DDBJ databases">
        <title>Sequencing the genomes of 1000 actinobacteria strains.</title>
        <authorList>
            <person name="Klenk H.-P."/>
        </authorList>
    </citation>
    <scope>NUCLEOTIDE SEQUENCE [LARGE SCALE GENOMIC DNA]</scope>
    <source>
        <strain evidence="12 13">DSM 45510</strain>
    </source>
</reference>
<comment type="similarity">
    <text evidence="7">Belongs to the major facilitator superfamily. Drug:H(+) antiporter-3 (DHA3) (TC 2.A.1.21) family.</text>
</comment>
<name>A0ABS4PV12_9PSEU</name>
<dbReference type="PROSITE" id="PS50850">
    <property type="entry name" value="MFS"/>
    <property type="match status" value="1"/>
</dbReference>
<feature type="transmembrane region" description="Helical" evidence="9">
    <location>
        <begin position="361"/>
        <end position="385"/>
    </location>
</feature>
<feature type="signal peptide" evidence="10">
    <location>
        <begin position="1"/>
        <end position="19"/>
    </location>
</feature>
<keyword evidence="10" id="KW-0732">Signal</keyword>
<keyword evidence="6 9" id="KW-0472">Membrane</keyword>
<evidence type="ECO:0000256" key="7">
    <source>
        <dbReference type="ARBA" id="ARBA00038075"/>
    </source>
</evidence>
<feature type="transmembrane region" description="Helical" evidence="9">
    <location>
        <begin position="275"/>
        <end position="295"/>
    </location>
</feature>
<keyword evidence="4 9" id="KW-0812">Transmembrane</keyword>
<dbReference type="SUPFAM" id="SSF103473">
    <property type="entry name" value="MFS general substrate transporter"/>
    <property type="match status" value="1"/>
</dbReference>
<dbReference type="RefSeq" id="WP_209666469.1">
    <property type="nucleotide sequence ID" value="NZ_JAGGMS010000001.1"/>
</dbReference>
<dbReference type="EMBL" id="JAGGMS010000001">
    <property type="protein sequence ID" value="MBP2183277.1"/>
    <property type="molecule type" value="Genomic_DNA"/>
</dbReference>
<accession>A0ABS4PV12</accession>
<dbReference type="PANTHER" id="PTHR23513:SF9">
    <property type="entry name" value="ENTEROBACTIN EXPORTER ENTS"/>
    <property type="match status" value="1"/>
</dbReference>
<feature type="transmembrane region" description="Helical" evidence="9">
    <location>
        <begin position="43"/>
        <end position="62"/>
    </location>
</feature>
<keyword evidence="13" id="KW-1185">Reference proteome</keyword>
<comment type="subcellular location">
    <subcellularLocation>
        <location evidence="1">Cell inner membrane</location>
        <topology evidence="1">Multi-pass membrane protein</topology>
    </subcellularLocation>
</comment>
<organism evidence="12 13">
    <name type="scientific">Amycolatopsis magusensis</name>
    <dbReference type="NCBI Taxonomy" id="882444"/>
    <lineage>
        <taxon>Bacteria</taxon>
        <taxon>Bacillati</taxon>
        <taxon>Actinomycetota</taxon>
        <taxon>Actinomycetes</taxon>
        <taxon>Pseudonocardiales</taxon>
        <taxon>Pseudonocardiaceae</taxon>
        <taxon>Amycolatopsis</taxon>
    </lineage>
</organism>
<evidence type="ECO:0000256" key="9">
    <source>
        <dbReference type="SAM" id="Phobius"/>
    </source>
</evidence>
<feature type="transmembrane region" description="Helical" evidence="9">
    <location>
        <begin position="162"/>
        <end position="181"/>
    </location>
</feature>
<proteinExistence type="inferred from homology"/>
<dbReference type="Pfam" id="PF07690">
    <property type="entry name" value="MFS_1"/>
    <property type="match status" value="1"/>
</dbReference>
<evidence type="ECO:0000256" key="10">
    <source>
        <dbReference type="SAM" id="SignalP"/>
    </source>
</evidence>
<dbReference type="PANTHER" id="PTHR23513">
    <property type="entry name" value="INTEGRAL MEMBRANE EFFLUX PROTEIN-RELATED"/>
    <property type="match status" value="1"/>
</dbReference>
<keyword evidence="5 9" id="KW-1133">Transmembrane helix</keyword>
<dbReference type="InterPro" id="IPR020846">
    <property type="entry name" value="MFS_dom"/>
</dbReference>
<dbReference type="Proteomes" id="UP000741013">
    <property type="component" value="Unassembled WGS sequence"/>
</dbReference>
<feature type="chain" id="PRO_5047094083" description="Multidrug efflux pump Tap" evidence="10">
    <location>
        <begin position="20"/>
        <end position="402"/>
    </location>
</feature>
<keyword evidence="2" id="KW-0813">Transport</keyword>
<evidence type="ECO:0000256" key="5">
    <source>
        <dbReference type="ARBA" id="ARBA00022989"/>
    </source>
</evidence>
<evidence type="ECO:0000256" key="4">
    <source>
        <dbReference type="ARBA" id="ARBA00022692"/>
    </source>
</evidence>
<dbReference type="Gene3D" id="1.20.1250.20">
    <property type="entry name" value="MFS general substrate transporter like domains"/>
    <property type="match status" value="1"/>
</dbReference>
<dbReference type="InterPro" id="IPR011701">
    <property type="entry name" value="MFS"/>
</dbReference>
<protein>
    <recommendedName>
        <fullName evidence="8">Multidrug efflux pump Tap</fullName>
    </recommendedName>
</protein>
<comment type="caution">
    <text evidence="12">The sequence shown here is derived from an EMBL/GenBank/DDBJ whole genome shotgun (WGS) entry which is preliminary data.</text>
</comment>
<dbReference type="CDD" id="cd06173">
    <property type="entry name" value="MFS_MefA_like"/>
    <property type="match status" value="1"/>
</dbReference>
<evidence type="ECO:0000256" key="6">
    <source>
        <dbReference type="ARBA" id="ARBA00023136"/>
    </source>
</evidence>
<sequence length="402" mass="41252">MNRALIALVSSTAISSVGAAMTLVAVPWFVLDTTGSGAQTGMVAAAEAVGLLLSVALAGPLVDRYGGRRMSVLADLFTAAAVAAIPLAHSTIGLSLPVLLVLSLAIGAGRSPARTAKQVLLPVTGVRIERGASAQEAVQRLGDLLGAPAGGVLIAVLSPPPVLLLDAATLVLAAALVGFFVPRGQTSSRRGSGYLQELRESVVALRRDRLLLAVCLMCAATNALGIGLFTVLLPAYGTLVWHDSTLVGLVIAGSGAGGVLGSLLFGWLGRRWRRWPTYTLCFLLCGPPAFVLIAADLPPAVLVAAIALTAMANGPLNPLLAAVKFDRVRPELRGRVFGAISSVALAAMPLGNLLAGVLMDLAGLTAASLALGGAYLLITLCPLLFRVWRQLDAPPLVELAPR</sequence>
<evidence type="ECO:0000256" key="3">
    <source>
        <dbReference type="ARBA" id="ARBA00022475"/>
    </source>
</evidence>
<evidence type="ECO:0000256" key="8">
    <source>
        <dbReference type="ARBA" id="ARBA00040914"/>
    </source>
</evidence>
<feature type="transmembrane region" description="Helical" evidence="9">
    <location>
        <begin position="74"/>
        <end position="106"/>
    </location>
</feature>
<feature type="transmembrane region" description="Helical" evidence="9">
    <location>
        <begin position="245"/>
        <end position="268"/>
    </location>
</feature>
<evidence type="ECO:0000313" key="13">
    <source>
        <dbReference type="Proteomes" id="UP000741013"/>
    </source>
</evidence>
<feature type="transmembrane region" description="Helical" evidence="9">
    <location>
        <begin position="335"/>
        <end position="355"/>
    </location>
</feature>
<dbReference type="InterPro" id="IPR036259">
    <property type="entry name" value="MFS_trans_sf"/>
</dbReference>
<feature type="transmembrane region" description="Helical" evidence="9">
    <location>
        <begin position="210"/>
        <end position="233"/>
    </location>
</feature>
<gene>
    <name evidence="12" type="ORF">JOM49_004803</name>
</gene>
<evidence type="ECO:0000259" key="11">
    <source>
        <dbReference type="PROSITE" id="PS50850"/>
    </source>
</evidence>
<evidence type="ECO:0000256" key="1">
    <source>
        <dbReference type="ARBA" id="ARBA00004429"/>
    </source>
</evidence>
<evidence type="ECO:0000256" key="2">
    <source>
        <dbReference type="ARBA" id="ARBA00022448"/>
    </source>
</evidence>